<evidence type="ECO:0000256" key="2">
    <source>
        <dbReference type="ARBA" id="ARBA00022980"/>
    </source>
</evidence>
<dbReference type="GO" id="GO:0005840">
    <property type="term" value="C:ribosome"/>
    <property type="evidence" value="ECO:0007669"/>
    <property type="project" value="UniProtKB-KW"/>
</dbReference>
<evidence type="ECO:0000256" key="5">
    <source>
        <dbReference type="RuleBase" id="RU000562"/>
    </source>
</evidence>
<dbReference type="GO" id="GO:0005737">
    <property type="term" value="C:cytoplasm"/>
    <property type="evidence" value="ECO:0007669"/>
    <property type="project" value="UniProtKB-ARBA"/>
</dbReference>
<protein>
    <recommendedName>
        <fullName evidence="4">Large ribosomal subunit protein bL21</fullName>
    </recommendedName>
</protein>
<evidence type="ECO:0000313" key="6">
    <source>
        <dbReference type="EMBL" id="OHA17812.1"/>
    </source>
</evidence>
<comment type="similarity">
    <text evidence="1 4 5">Belongs to the bacterial ribosomal protein bL21 family.</text>
</comment>
<dbReference type="InterPro" id="IPR001787">
    <property type="entry name" value="Ribosomal_bL21"/>
</dbReference>
<dbReference type="PANTHER" id="PTHR21349:SF0">
    <property type="entry name" value="LARGE RIBOSOMAL SUBUNIT PROTEIN BL21M"/>
    <property type="match status" value="1"/>
</dbReference>
<comment type="subunit">
    <text evidence="4">Part of the 50S ribosomal subunit. Contacts protein L20.</text>
</comment>
<comment type="function">
    <text evidence="4 5">This protein binds to 23S rRNA in the presence of protein L20.</text>
</comment>
<evidence type="ECO:0000313" key="7">
    <source>
        <dbReference type="Proteomes" id="UP000178873"/>
    </source>
</evidence>
<name>A0A1G2M421_9BACT</name>
<dbReference type="NCBIfam" id="TIGR00061">
    <property type="entry name" value="L21"/>
    <property type="match status" value="1"/>
</dbReference>
<dbReference type="AlphaFoldDB" id="A0A1G2M421"/>
<dbReference type="EMBL" id="MHRF01000013">
    <property type="protein sequence ID" value="OHA17812.1"/>
    <property type="molecule type" value="Genomic_DNA"/>
</dbReference>
<comment type="caution">
    <text evidence="6">The sequence shown here is derived from an EMBL/GenBank/DDBJ whole genome shotgun (WGS) entry which is preliminary data.</text>
</comment>
<dbReference type="Pfam" id="PF00829">
    <property type="entry name" value="Ribosomal_L21p"/>
    <property type="match status" value="1"/>
</dbReference>
<evidence type="ECO:0000256" key="3">
    <source>
        <dbReference type="ARBA" id="ARBA00023274"/>
    </source>
</evidence>
<keyword evidence="3 4" id="KW-0687">Ribonucleoprotein</keyword>
<dbReference type="Proteomes" id="UP000178873">
    <property type="component" value="Unassembled WGS sequence"/>
</dbReference>
<reference evidence="6 7" key="1">
    <citation type="journal article" date="2016" name="Nat. Commun.">
        <title>Thousands of microbial genomes shed light on interconnected biogeochemical processes in an aquifer system.</title>
        <authorList>
            <person name="Anantharaman K."/>
            <person name="Brown C.T."/>
            <person name="Hug L.A."/>
            <person name="Sharon I."/>
            <person name="Castelle C.J."/>
            <person name="Probst A.J."/>
            <person name="Thomas B.C."/>
            <person name="Singh A."/>
            <person name="Wilkins M.J."/>
            <person name="Karaoz U."/>
            <person name="Brodie E.L."/>
            <person name="Williams K.H."/>
            <person name="Hubbard S.S."/>
            <person name="Banfield J.F."/>
        </authorList>
    </citation>
    <scope>NUCLEOTIDE SEQUENCE [LARGE SCALE GENOMIC DNA]</scope>
</reference>
<dbReference type="InterPro" id="IPR036164">
    <property type="entry name" value="bL21-like_sf"/>
</dbReference>
<organism evidence="6 7">
    <name type="scientific">Candidatus Taylorbacteria bacterium RIFCSPHIGHO2_01_FULL_46_22b</name>
    <dbReference type="NCBI Taxonomy" id="1802301"/>
    <lineage>
        <taxon>Bacteria</taxon>
        <taxon>Candidatus Tayloriibacteriota</taxon>
    </lineage>
</organism>
<keyword evidence="2 4" id="KW-0689">Ribosomal protein</keyword>
<dbReference type="GO" id="GO:0006412">
    <property type="term" value="P:translation"/>
    <property type="evidence" value="ECO:0007669"/>
    <property type="project" value="UniProtKB-UniRule"/>
</dbReference>
<proteinExistence type="inferred from homology"/>
<dbReference type="GO" id="GO:1990904">
    <property type="term" value="C:ribonucleoprotein complex"/>
    <property type="evidence" value="ECO:0007669"/>
    <property type="project" value="UniProtKB-KW"/>
</dbReference>
<dbReference type="SUPFAM" id="SSF141091">
    <property type="entry name" value="L21p-like"/>
    <property type="match status" value="1"/>
</dbReference>
<dbReference type="STRING" id="1802301.A2664_03220"/>
<accession>A0A1G2M421</accession>
<dbReference type="HAMAP" id="MF_01363">
    <property type="entry name" value="Ribosomal_bL21"/>
    <property type="match status" value="1"/>
</dbReference>
<evidence type="ECO:0000256" key="4">
    <source>
        <dbReference type="HAMAP-Rule" id="MF_01363"/>
    </source>
</evidence>
<keyword evidence="4 5" id="KW-0699">rRNA-binding</keyword>
<dbReference type="PANTHER" id="PTHR21349">
    <property type="entry name" value="50S RIBOSOMAL PROTEIN L21"/>
    <property type="match status" value="1"/>
</dbReference>
<dbReference type="GO" id="GO:0003735">
    <property type="term" value="F:structural constituent of ribosome"/>
    <property type="evidence" value="ECO:0007669"/>
    <property type="project" value="InterPro"/>
</dbReference>
<dbReference type="InterPro" id="IPR028909">
    <property type="entry name" value="bL21-like"/>
</dbReference>
<evidence type="ECO:0000256" key="1">
    <source>
        <dbReference type="ARBA" id="ARBA00008563"/>
    </source>
</evidence>
<dbReference type="GO" id="GO:0019843">
    <property type="term" value="F:rRNA binding"/>
    <property type="evidence" value="ECO:0007669"/>
    <property type="project" value="UniProtKB-UniRule"/>
</dbReference>
<gene>
    <name evidence="4" type="primary">rplU</name>
    <name evidence="6" type="ORF">A2664_03220</name>
</gene>
<sequence length="109" mass="12194">MPVNGEFAVIATGGKQYVVSVGTKVKIERLTGVYKAGDPITFDKVLVVDNGTETTIGNPYITGAKVIGRLEAEGRNKKVETIKYKQKSRYFVRRGHRQEYFLVKIESIK</sequence>
<keyword evidence="4 5" id="KW-0694">RNA-binding</keyword>